<evidence type="ECO:0000313" key="3">
    <source>
        <dbReference type="Proteomes" id="UP001152519"/>
    </source>
</evidence>
<evidence type="ECO:0000313" key="2">
    <source>
        <dbReference type="EMBL" id="CAG6397166.1"/>
    </source>
</evidence>
<keyword evidence="3" id="KW-1185">Reference proteome</keyword>
<dbReference type="Proteomes" id="UP001152519">
    <property type="component" value="Unassembled WGS sequence"/>
</dbReference>
<feature type="region of interest" description="Disordered" evidence="1">
    <location>
        <begin position="46"/>
        <end position="65"/>
    </location>
</feature>
<organism evidence="2 3">
    <name type="scientific">Actinacidiphila cocklensis</name>
    <dbReference type="NCBI Taxonomy" id="887465"/>
    <lineage>
        <taxon>Bacteria</taxon>
        <taxon>Bacillati</taxon>
        <taxon>Actinomycetota</taxon>
        <taxon>Actinomycetes</taxon>
        <taxon>Kitasatosporales</taxon>
        <taxon>Streptomycetaceae</taxon>
        <taxon>Actinacidiphila</taxon>
    </lineage>
</organism>
<gene>
    <name evidence="2" type="ORF">SCOCK_50215</name>
</gene>
<protein>
    <submittedName>
        <fullName evidence="2">Uncharacterized protein</fullName>
    </submittedName>
</protein>
<accession>A0A9W4GTL5</accession>
<proteinExistence type="predicted"/>
<comment type="caution">
    <text evidence="2">The sequence shown here is derived from an EMBL/GenBank/DDBJ whole genome shotgun (WGS) entry which is preliminary data.</text>
</comment>
<sequence length="65" mass="6835">MSAKGHGIGVAKSTLGAESRRRRLNLLRGTARVMSGVGAPHFATCRAADSGPLVPSGPRQRRKQP</sequence>
<dbReference type="AlphaFoldDB" id="A0A9W4GTL5"/>
<reference evidence="2" key="1">
    <citation type="submission" date="2021-05" db="EMBL/GenBank/DDBJ databases">
        <authorList>
            <person name="Arsene-Ploetze F."/>
        </authorList>
    </citation>
    <scope>NUCLEOTIDE SEQUENCE</scope>
    <source>
        <strain evidence="2">DSM 42138</strain>
    </source>
</reference>
<name>A0A9W4GTL5_9ACTN</name>
<dbReference type="EMBL" id="CAJSLV010000081">
    <property type="protein sequence ID" value="CAG6397166.1"/>
    <property type="molecule type" value="Genomic_DNA"/>
</dbReference>
<evidence type="ECO:0000256" key="1">
    <source>
        <dbReference type="SAM" id="MobiDB-lite"/>
    </source>
</evidence>